<evidence type="ECO:0000256" key="10">
    <source>
        <dbReference type="ARBA" id="ARBA00023315"/>
    </source>
</evidence>
<proteinExistence type="predicted"/>
<dbReference type="GO" id="GO:0018104">
    <property type="term" value="P:peptidoglycan-protein cross-linking"/>
    <property type="evidence" value="ECO:0007669"/>
    <property type="project" value="TreeGrafter"/>
</dbReference>
<comment type="pathway">
    <text evidence="1 13">Cell wall biogenesis; peptidoglycan biosynthesis.</text>
</comment>
<organism evidence="15 16">
    <name type="scientific">Aeromicrobium chenweiae</name>
    <dbReference type="NCBI Taxonomy" id="2079793"/>
    <lineage>
        <taxon>Bacteria</taxon>
        <taxon>Bacillati</taxon>
        <taxon>Actinomycetota</taxon>
        <taxon>Actinomycetes</taxon>
        <taxon>Propionibacteriales</taxon>
        <taxon>Nocardioidaceae</taxon>
        <taxon>Aeromicrobium</taxon>
    </lineage>
</organism>
<feature type="domain" description="L,D-TPase catalytic" evidence="14">
    <location>
        <begin position="220"/>
        <end position="346"/>
    </location>
</feature>
<evidence type="ECO:0000256" key="11">
    <source>
        <dbReference type="ARBA" id="ARBA00023316"/>
    </source>
</evidence>
<dbReference type="Gene3D" id="2.60.40.3710">
    <property type="match status" value="1"/>
</dbReference>
<keyword evidence="9" id="KW-0449">Lipoprotein</keyword>
<dbReference type="Pfam" id="PF17964">
    <property type="entry name" value="Big_10"/>
    <property type="match status" value="1"/>
</dbReference>
<dbReference type="PANTHER" id="PTHR30582">
    <property type="entry name" value="L,D-TRANSPEPTIDASE"/>
    <property type="match status" value="1"/>
</dbReference>
<dbReference type="InterPro" id="IPR050979">
    <property type="entry name" value="LD-transpeptidase"/>
</dbReference>
<feature type="active site" description="Proton donor/acceptor" evidence="13">
    <location>
        <position position="304"/>
    </location>
</feature>
<evidence type="ECO:0000256" key="4">
    <source>
        <dbReference type="ARBA" id="ARBA00022729"/>
    </source>
</evidence>
<dbReference type="GO" id="GO:0071972">
    <property type="term" value="F:peptidoglycan L,D-transpeptidase activity"/>
    <property type="evidence" value="ECO:0007669"/>
    <property type="project" value="TreeGrafter"/>
</dbReference>
<feature type="active site" description="Nucleophile" evidence="13">
    <location>
        <position position="322"/>
    </location>
</feature>
<keyword evidence="3" id="KW-0808">Transferase</keyword>
<evidence type="ECO:0000256" key="2">
    <source>
        <dbReference type="ARBA" id="ARBA00022475"/>
    </source>
</evidence>
<accession>A0A2S0WKY4</accession>
<dbReference type="GO" id="GO:0008360">
    <property type="term" value="P:regulation of cell shape"/>
    <property type="evidence" value="ECO:0007669"/>
    <property type="project" value="UniProtKB-UniRule"/>
</dbReference>
<dbReference type="RefSeq" id="WP_108577602.1">
    <property type="nucleotide sequence ID" value="NZ_CP026952.1"/>
</dbReference>
<dbReference type="CDD" id="cd16913">
    <property type="entry name" value="YkuD_like"/>
    <property type="match status" value="1"/>
</dbReference>
<dbReference type="SUPFAM" id="SSF141523">
    <property type="entry name" value="L,D-transpeptidase catalytic domain-like"/>
    <property type="match status" value="1"/>
</dbReference>
<protein>
    <recommendedName>
        <fullName evidence="14">L,D-TPase catalytic domain-containing protein</fullName>
    </recommendedName>
</protein>
<sequence>MAVAGCSAQGVKDAVNGEETPKAPVTLSPNVQQKATDVKVSTRVKVSAENGEVSSARLSTADGKTEIKGRTGRNGWIASERLEPGTTYQLKATGAGADGTYKTVRRTFTTQQLSLAQQTYPAVAPLQGETVGVGMPVIVTFDVPVKNRSLFEKHMKVTTSKDVQGSWSWLSDREAHYRPKTYWPAHTTVKVDLGLNSLPAGNGVYGQQDQKVEFTVGKKVVSVVNVAKHRLSYTVDGQVVRKIPVTTGDEGHRTREGVKVIMEKFSSVDMDAATTGVDSEDPGYYNISDVRWAMRVTNSGEFLHAAPWSVGAQGNANVSHGCTGMSTSDAKWLYDRSRRGDVMKYVNSPRQLEPNNGWTDWNVPWDQWTKGSALPQPPAA</sequence>
<dbReference type="InterPro" id="IPR005490">
    <property type="entry name" value="LD_TPept_cat_dom"/>
</dbReference>
<dbReference type="PROSITE" id="PS52029">
    <property type="entry name" value="LD_TPASE"/>
    <property type="match status" value="1"/>
</dbReference>
<dbReference type="CDD" id="cd13432">
    <property type="entry name" value="LDT_IgD_like_2"/>
    <property type="match status" value="1"/>
</dbReference>
<evidence type="ECO:0000256" key="8">
    <source>
        <dbReference type="ARBA" id="ARBA00023139"/>
    </source>
</evidence>
<dbReference type="EMBL" id="CP026952">
    <property type="protein sequence ID" value="AWB91957.1"/>
    <property type="molecule type" value="Genomic_DNA"/>
</dbReference>
<evidence type="ECO:0000256" key="5">
    <source>
        <dbReference type="ARBA" id="ARBA00022960"/>
    </source>
</evidence>
<keyword evidence="7" id="KW-0472">Membrane</keyword>
<dbReference type="GO" id="GO:0071555">
    <property type="term" value="P:cell wall organization"/>
    <property type="evidence" value="ECO:0007669"/>
    <property type="project" value="UniProtKB-UniRule"/>
</dbReference>
<keyword evidence="2" id="KW-1003">Cell membrane</keyword>
<dbReference type="GO" id="GO:0016746">
    <property type="term" value="F:acyltransferase activity"/>
    <property type="evidence" value="ECO:0007669"/>
    <property type="project" value="UniProtKB-KW"/>
</dbReference>
<dbReference type="UniPathway" id="UPA00219"/>
<comment type="pathway">
    <text evidence="12">Glycan biosynthesis.</text>
</comment>
<accession>A0A5F2EV77</accession>
<dbReference type="FunFam" id="2.40.440.10:FF:000005">
    <property type="entry name" value="L,D-transpeptidase 2"/>
    <property type="match status" value="1"/>
</dbReference>
<evidence type="ECO:0000256" key="1">
    <source>
        <dbReference type="ARBA" id="ARBA00004752"/>
    </source>
</evidence>
<dbReference type="KEGG" id="aez:C3E78_06965"/>
<keyword evidence="4" id="KW-0732">Signal</keyword>
<keyword evidence="16" id="KW-1185">Reference proteome</keyword>
<dbReference type="GO" id="GO:0005576">
    <property type="term" value="C:extracellular region"/>
    <property type="evidence" value="ECO:0007669"/>
    <property type="project" value="TreeGrafter"/>
</dbReference>
<keyword evidence="11 13" id="KW-0961">Cell wall biogenesis/degradation</keyword>
<evidence type="ECO:0000256" key="6">
    <source>
        <dbReference type="ARBA" id="ARBA00022984"/>
    </source>
</evidence>
<evidence type="ECO:0000256" key="7">
    <source>
        <dbReference type="ARBA" id="ARBA00023136"/>
    </source>
</evidence>
<dbReference type="Gene3D" id="2.40.440.10">
    <property type="entry name" value="L,D-transpeptidase catalytic domain-like"/>
    <property type="match status" value="1"/>
</dbReference>
<evidence type="ECO:0000256" key="3">
    <source>
        <dbReference type="ARBA" id="ARBA00022679"/>
    </source>
</evidence>
<dbReference type="Proteomes" id="UP000244384">
    <property type="component" value="Chromosome"/>
</dbReference>
<dbReference type="OrthoDB" id="5242354at2"/>
<evidence type="ECO:0000313" key="15">
    <source>
        <dbReference type="EMBL" id="AWB91957.1"/>
    </source>
</evidence>
<dbReference type="InterPro" id="IPR038063">
    <property type="entry name" value="Transpep_catalytic_dom"/>
</dbReference>
<dbReference type="Pfam" id="PF03734">
    <property type="entry name" value="YkuD"/>
    <property type="match status" value="1"/>
</dbReference>
<name>A0A2S0WKY4_9ACTN</name>
<evidence type="ECO:0000313" key="16">
    <source>
        <dbReference type="Proteomes" id="UP000244384"/>
    </source>
</evidence>
<gene>
    <name evidence="15" type="ORF">C3E78_06965</name>
</gene>
<evidence type="ECO:0000259" key="14">
    <source>
        <dbReference type="PROSITE" id="PS52029"/>
    </source>
</evidence>
<keyword evidence="10" id="KW-0012">Acyltransferase</keyword>
<keyword evidence="8" id="KW-0564">Palmitate</keyword>
<dbReference type="AlphaFoldDB" id="A0A2S0WKY4"/>
<dbReference type="PANTHER" id="PTHR30582:SF2">
    <property type="entry name" value="L,D-TRANSPEPTIDASE YCIB-RELATED"/>
    <property type="match status" value="1"/>
</dbReference>
<keyword evidence="5 13" id="KW-0133">Cell shape</keyword>
<dbReference type="InterPro" id="IPR041280">
    <property type="entry name" value="Big_10"/>
</dbReference>
<dbReference type="Gene3D" id="2.60.40.3780">
    <property type="match status" value="1"/>
</dbReference>
<evidence type="ECO:0000256" key="9">
    <source>
        <dbReference type="ARBA" id="ARBA00023288"/>
    </source>
</evidence>
<reference evidence="16" key="1">
    <citation type="submission" date="2018-01" db="EMBL/GenBank/DDBJ databases">
        <authorList>
            <person name="Li J."/>
        </authorList>
    </citation>
    <scope>NUCLEOTIDE SEQUENCE [LARGE SCALE GENOMIC DNA]</scope>
    <source>
        <strain evidence="16">592</strain>
    </source>
</reference>
<evidence type="ECO:0000256" key="12">
    <source>
        <dbReference type="ARBA" id="ARBA00060592"/>
    </source>
</evidence>
<evidence type="ECO:0000256" key="13">
    <source>
        <dbReference type="PROSITE-ProRule" id="PRU01373"/>
    </source>
</evidence>
<keyword evidence="6 13" id="KW-0573">Peptidoglycan synthesis</keyword>